<organism evidence="1">
    <name type="scientific">marine sediment metagenome</name>
    <dbReference type="NCBI Taxonomy" id="412755"/>
    <lineage>
        <taxon>unclassified sequences</taxon>
        <taxon>metagenomes</taxon>
        <taxon>ecological metagenomes</taxon>
    </lineage>
</organism>
<sequence length="199" mass="22480">MEIKFNKKEVALVKRQASGAMTAAQSLKIKTKEDLKKGVELLTKIKTALKLLKEKKEKTTKPANAILKEAREFYRPLEESCKEAERIVKAKMIDFDNKEEAKAKIKEAKISKQVEDGDLSFKKAADKLEKIIPEKTVKTKGGASIQYRTRKTIEITDETKIPRNYLKLDMVKIRTDALAGKVIPGVKVVERKEVAGSTY</sequence>
<dbReference type="AlphaFoldDB" id="A0A0F9QZ20"/>
<gene>
    <name evidence="1" type="ORF">LCGC14_0641550</name>
</gene>
<name>A0A0F9QZ20_9ZZZZ</name>
<comment type="caution">
    <text evidence="1">The sequence shown here is derived from an EMBL/GenBank/DDBJ whole genome shotgun (WGS) entry which is preliminary data.</text>
</comment>
<reference evidence="1" key="1">
    <citation type="journal article" date="2015" name="Nature">
        <title>Complex archaea that bridge the gap between prokaryotes and eukaryotes.</title>
        <authorList>
            <person name="Spang A."/>
            <person name="Saw J.H."/>
            <person name="Jorgensen S.L."/>
            <person name="Zaremba-Niedzwiedzka K."/>
            <person name="Martijn J."/>
            <person name="Lind A.E."/>
            <person name="van Eijk R."/>
            <person name="Schleper C."/>
            <person name="Guy L."/>
            <person name="Ettema T.J."/>
        </authorList>
    </citation>
    <scope>NUCLEOTIDE SEQUENCE</scope>
</reference>
<dbReference type="EMBL" id="LAZR01001162">
    <property type="protein sequence ID" value="KKN49590.1"/>
    <property type="molecule type" value="Genomic_DNA"/>
</dbReference>
<accession>A0A0F9QZ20</accession>
<proteinExistence type="predicted"/>
<evidence type="ECO:0000313" key="1">
    <source>
        <dbReference type="EMBL" id="KKN49590.1"/>
    </source>
</evidence>
<protein>
    <submittedName>
        <fullName evidence="1">Uncharacterized protein</fullName>
    </submittedName>
</protein>